<dbReference type="AlphaFoldDB" id="A0A9D4RSJ8"/>
<dbReference type="EMBL" id="JAIWYP010000001">
    <property type="protein sequence ID" value="KAH3880051.1"/>
    <property type="molecule type" value="Genomic_DNA"/>
</dbReference>
<proteinExistence type="predicted"/>
<keyword evidence="3" id="KW-1185">Reference proteome</keyword>
<protein>
    <submittedName>
        <fullName evidence="2">Uncharacterized protein</fullName>
    </submittedName>
</protein>
<gene>
    <name evidence="2" type="ORF">DPMN_003963</name>
</gene>
<reference evidence="2" key="1">
    <citation type="journal article" date="2019" name="bioRxiv">
        <title>The Genome of the Zebra Mussel, Dreissena polymorpha: A Resource for Invasive Species Research.</title>
        <authorList>
            <person name="McCartney M.A."/>
            <person name="Auch B."/>
            <person name="Kono T."/>
            <person name="Mallez S."/>
            <person name="Zhang Y."/>
            <person name="Obille A."/>
            <person name="Becker A."/>
            <person name="Abrahante J.E."/>
            <person name="Garbe J."/>
            <person name="Badalamenti J.P."/>
            <person name="Herman A."/>
            <person name="Mangelson H."/>
            <person name="Liachko I."/>
            <person name="Sullivan S."/>
            <person name="Sone E.D."/>
            <person name="Koren S."/>
            <person name="Silverstein K.A.T."/>
            <person name="Beckman K.B."/>
            <person name="Gohl D.M."/>
        </authorList>
    </citation>
    <scope>NUCLEOTIDE SEQUENCE</scope>
    <source>
        <strain evidence="2">Duluth1</strain>
        <tissue evidence="2">Whole animal</tissue>
    </source>
</reference>
<dbReference type="Proteomes" id="UP000828390">
    <property type="component" value="Unassembled WGS sequence"/>
</dbReference>
<comment type="caution">
    <text evidence="2">The sequence shown here is derived from an EMBL/GenBank/DDBJ whole genome shotgun (WGS) entry which is preliminary data.</text>
</comment>
<organism evidence="2 3">
    <name type="scientific">Dreissena polymorpha</name>
    <name type="common">Zebra mussel</name>
    <name type="synonym">Mytilus polymorpha</name>
    <dbReference type="NCBI Taxonomy" id="45954"/>
    <lineage>
        <taxon>Eukaryota</taxon>
        <taxon>Metazoa</taxon>
        <taxon>Spiralia</taxon>
        <taxon>Lophotrochozoa</taxon>
        <taxon>Mollusca</taxon>
        <taxon>Bivalvia</taxon>
        <taxon>Autobranchia</taxon>
        <taxon>Heteroconchia</taxon>
        <taxon>Euheterodonta</taxon>
        <taxon>Imparidentia</taxon>
        <taxon>Neoheterodontei</taxon>
        <taxon>Myida</taxon>
        <taxon>Dreissenoidea</taxon>
        <taxon>Dreissenidae</taxon>
        <taxon>Dreissena</taxon>
    </lineage>
</organism>
<evidence type="ECO:0000313" key="2">
    <source>
        <dbReference type="EMBL" id="KAH3880051.1"/>
    </source>
</evidence>
<accession>A0A9D4RSJ8</accession>
<name>A0A9D4RSJ8_DREPO</name>
<evidence type="ECO:0000256" key="1">
    <source>
        <dbReference type="SAM" id="MobiDB-lite"/>
    </source>
</evidence>
<feature type="region of interest" description="Disordered" evidence="1">
    <location>
        <begin position="1"/>
        <end position="26"/>
    </location>
</feature>
<reference evidence="2" key="2">
    <citation type="submission" date="2020-11" db="EMBL/GenBank/DDBJ databases">
        <authorList>
            <person name="McCartney M.A."/>
            <person name="Auch B."/>
            <person name="Kono T."/>
            <person name="Mallez S."/>
            <person name="Becker A."/>
            <person name="Gohl D.M."/>
            <person name="Silverstein K.A.T."/>
            <person name="Koren S."/>
            <person name="Bechman K.B."/>
            <person name="Herman A."/>
            <person name="Abrahante J.E."/>
            <person name="Garbe J."/>
        </authorList>
    </citation>
    <scope>NUCLEOTIDE SEQUENCE</scope>
    <source>
        <strain evidence="2">Duluth1</strain>
        <tissue evidence="2">Whole animal</tissue>
    </source>
</reference>
<sequence>MEAVQENGSDDSGRKEVTFTLGGNSQEESTMISTLIIPDRTIPCSQHSKATTSRFSTVRRKWMRAATLSSSACSAQNSRVQMIRVCRRVMSFASRQ</sequence>
<evidence type="ECO:0000313" key="3">
    <source>
        <dbReference type="Proteomes" id="UP000828390"/>
    </source>
</evidence>